<proteinExistence type="predicted"/>
<feature type="compositionally biased region" description="Basic residues" evidence="1">
    <location>
        <begin position="27"/>
        <end position="42"/>
    </location>
</feature>
<sequence length="191" mass="22491">MCILVRLRCVEIEEAKDEEAKDEDEKKKKKKKKKKKRRRQGRGQRERGRQRQYWPKRRTRRRMGRTGLQTLAADSEYAAARKAREPRALQSPLCRNTPRCRKPTEPCPGDRSIKTDDIPQAGAPGTGRNGTKKNVAVSLGRMMVRSLISPIIPRWRTNHRRYHTVYRASRQPQRYTTWSWHIYNDQAPGTR</sequence>
<feature type="region of interest" description="Disordered" evidence="1">
    <location>
        <begin position="16"/>
        <end position="67"/>
    </location>
</feature>
<evidence type="ECO:0000313" key="2">
    <source>
        <dbReference type="EMBL" id="EGE05204.1"/>
    </source>
</evidence>
<keyword evidence="3" id="KW-1185">Reference proteome</keyword>
<dbReference type="VEuPathDB" id="FungiDB:TEQG_04362"/>
<dbReference type="EMBL" id="DS995738">
    <property type="protein sequence ID" value="EGE05204.1"/>
    <property type="molecule type" value="Genomic_DNA"/>
</dbReference>
<accession>F2PTI6</accession>
<name>F2PTI6_TRIEC</name>
<feature type="region of interest" description="Disordered" evidence="1">
    <location>
        <begin position="93"/>
        <end position="132"/>
    </location>
</feature>
<evidence type="ECO:0000313" key="3">
    <source>
        <dbReference type="Proteomes" id="UP000009169"/>
    </source>
</evidence>
<dbReference type="eggNOG" id="ENOG502RQAG">
    <property type="taxonomic scope" value="Eukaryota"/>
</dbReference>
<feature type="compositionally biased region" description="Basic residues" evidence="1">
    <location>
        <begin position="50"/>
        <end position="64"/>
    </location>
</feature>
<evidence type="ECO:0000256" key="1">
    <source>
        <dbReference type="SAM" id="MobiDB-lite"/>
    </source>
</evidence>
<dbReference type="Proteomes" id="UP000009169">
    <property type="component" value="Unassembled WGS sequence"/>
</dbReference>
<protein>
    <submittedName>
        <fullName evidence="2">Uncharacterized protein</fullName>
    </submittedName>
</protein>
<dbReference type="HOGENOM" id="CLU_1422365_0_0_1"/>
<dbReference type="AlphaFoldDB" id="F2PTI6"/>
<organism evidence="2 3">
    <name type="scientific">Trichophyton equinum (strain ATCC MYA-4606 / CBS 127.97)</name>
    <name type="common">Horse ringworm fungus</name>
    <dbReference type="NCBI Taxonomy" id="559882"/>
    <lineage>
        <taxon>Eukaryota</taxon>
        <taxon>Fungi</taxon>
        <taxon>Dikarya</taxon>
        <taxon>Ascomycota</taxon>
        <taxon>Pezizomycotina</taxon>
        <taxon>Eurotiomycetes</taxon>
        <taxon>Eurotiomycetidae</taxon>
        <taxon>Onygenales</taxon>
        <taxon>Arthrodermataceae</taxon>
        <taxon>Trichophyton</taxon>
    </lineage>
</organism>
<reference evidence="3" key="1">
    <citation type="journal article" date="2012" name="MBio">
        <title>Comparative genome analysis of Trichophyton rubrum and related dermatophytes reveals candidate genes involved in infection.</title>
        <authorList>
            <person name="Martinez D.A."/>
            <person name="Oliver B.G."/>
            <person name="Graeser Y."/>
            <person name="Goldberg J.M."/>
            <person name="Li W."/>
            <person name="Martinez-Rossi N.M."/>
            <person name="Monod M."/>
            <person name="Shelest E."/>
            <person name="Barton R.C."/>
            <person name="Birch E."/>
            <person name="Brakhage A.A."/>
            <person name="Chen Z."/>
            <person name="Gurr S.J."/>
            <person name="Heiman D."/>
            <person name="Heitman J."/>
            <person name="Kosti I."/>
            <person name="Rossi A."/>
            <person name="Saif S."/>
            <person name="Samalova M."/>
            <person name="Saunders C.W."/>
            <person name="Shea T."/>
            <person name="Summerbell R.C."/>
            <person name="Xu J."/>
            <person name="Young S."/>
            <person name="Zeng Q."/>
            <person name="Birren B.W."/>
            <person name="Cuomo C.A."/>
            <person name="White T.C."/>
        </authorList>
    </citation>
    <scope>NUCLEOTIDE SEQUENCE [LARGE SCALE GENOMIC DNA]</scope>
    <source>
        <strain evidence="3">ATCC MYA-4606 / CBS 127.97</strain>
    </source>
</reference>
<gene>
    <name evidence="2" type="ORF">TEQG_04362</name>
</gene>